<gene>
    <name evidence="3" type="ORF">AKO1_012195</name>
</gene>
<dbReference type="AlphaFoldDB" id="A0AAW2ZBN8"/>
<evidence type="ECO:0000256" key="2">
    <source>
        <dbReference type="SAM" id="Phobius"/>
    </source>
</evidence>
<organism evidence="3 4">
    <name type="scientific">Acrasis kona</name>
    <dbReference type="NCBI Taxonomy" id="1008807"/>
    <lineage>
        <taxon>Eukaryota</taxon>
        <taxon>Discoba</taxon>
        <taxon>Heterolobosea</taxon>
        <taxon>Tetramitia</taxon>
        <taxon>Eutetramitia</taxon>
        <taxon>Acrasidae</taxon>
        <taxon>Acrasis</taxon>
    </lineage>
</organism>
<keyword evidence="2" id="KW-0812">Transmembrane</keyword>
<keyword evidence="4" id="KW-1185">Reference proteome</keyword>
<reference evidence="3 4" key="1">
    <citation type="submission" date="2024-03" db="EMBL/GenBank/DDBJ databases">
        <title>The Acrasis kona genome and developmental transcriptomes reveal deep origins of eukaryotic multicellular pathways.</title>
        <authorList>
            <person name="Sheikh S."/>
            <person name="Fu C.-J."/>
            <person name="Brown M.W."/>
            <person name="Baldauf S.L."/>
        </authorList>
    </citation>
    <scope>NUCLEOTIDE SEQUENCE [LARGE SCALE GENOMIC DNA]</scope>
    <source>
        <strain evidence="3 4">ATCC MYA-3509</strain>
    </source>
</reference>
<proteinExistence type="predicted"/>
<sequence length="466" mass="53134">MVAKGLQGSSKHHQRSKSAPGISIKDIEEEELLIDDSPTSYTNKQLYKEKQASDTISALPSTIEDFEKLGTFSIYSNDKELKKVHNRWVQEGWPVQLLQSDPVGARVLQDNALFSSAKFHNHKWEWDPNDGLIILFENKMTPWSTIRPQIRLANSVGWLVFDGYIYGPNGLCRGHLWKWEQLSPSFIWATGHECYLDIISCSWEHSGLQGFGMLGGPHGHVYLELGDGDGNVYSVGQYPDPMRENRALRYVYGTCKAVLMSPDPYTTASGEKVIHRYTLGRGEQGKNNVNKILEIIQSWNKSGSLLHNAVSNNCCDFVVSIEKYVQREMKECMICDLSFESNFPPGRTRVDLDHNPSSPMGLPIQSIRYKRKNLLSRTGSYLYHRWIILLVDLLLNLFFWIPVLSKILGRGVGVEDVTSQQEKNRRKKNLGALTLRWKAPNWPRKLRVQQQFSPRLGKFSVTLTCS</sequence>
<protein>
    <submittedName>
        <fullName evidence="3">Uncharacterized protein</fullName>
    </submittedName>
</protein>
<dbReference type="EMBL" id="JAOPGA020001330">
    <property type="protein sequence ID" value="KAL0487307.1"/>
    <property type="molecule type" value="Genomic_DNA"/>
</dbReference>
<evidence type="ECO:0000313" key="3">
    <source>
        <dbReference type="EMBL" id="KAL0487307.1"/>
    </source>
</evidence>
<evidence type="ECO:0000313" key="4">
    <source>
        <dbReference type="Proteomes" id="UP001431209"/>
    </source>
</evidence>
<name>A0AAW2ZBN8_9EUKA</name>
<accession>A0AAW2ZBN8</accession>
<dbReference type="Proteomes" id="UP001431209">
    <property type="component" value="Unassembled WGS sequence"/>
</dbReference>
<keyword evidence="2" id="KW-0472">Membrane</keyword>
<comment type="caution">
    <text evidence="3">The sequence shown here is derived from an EMBL/GenBank/DDBJ whole genome shotgun (WGS) entry which is preliminary data.</text>
</comment>
<feature type="region of interest" description="Disordered" evidence="1">
    <location>
        <begin position="1"/>
        <end position="23"/>
    </location>
</feature>
<evidence type="ECO:0000256" key="1">
    <source>
        <dbReference type="SAM" id="MobiDB-lite"/>
    </source>
</evidence>
<keyword evidence="2" id="KW-1133">Transmembrane helix</keyword>
<feature type="transmembrane region" description="Helical" evidence="2">
    <location>
        <begin position="381"/>
        <end position="401"/>
    </location>
</feature>